<dbReference type="NCBIfam" id="NF041951">
    <property type="entry name" value="phage_RstR"/>
    <property type="match status" value="1"/>
</dbReference>
<dbReference type="EMBL" id="VLNR01000011">
    <property type="protein sequence ID" value="TSE09851.1"/>
    <property type="molecule type" value="Genomic_DNA"/>
</dbReference>
<name>A0A554VNB1_9FLAO</name>
<keyword evidence="1" id="KW-0238">DNA-binding</keyword>
<dbReference type="InterPro" id="IPR049639">
    <property type="entry name" value="RstR"/>
</dbReference>
<evidence type="ECO:0000256" key="1">
    <source>
        <dbReference type="ARBA" id="ARBA00023125"/>
    </source>
</evidence>
<dbReference type="PANTHER" id="PTHR46558">
    <property type="entry name" value="TRACRIPTIONAL REGULATORY PROTEIN-RELATED-RELATED"/>
    <property type="match status" value="1"/>
</dbReference>
<keyword evidence="4" id="KW-1185">Reference proteome</keyword>
<reference evidence="3 4" key="1">
    <citation type="submission" date="2019-07" db="EMBL/GenBank/DDBJ databases">
        <title>The draft genome sequence of Aquimarina algiphila M91.</title>
        <authorList>
            <person name="Meng X."/>
        </authorList>
    </citation>
    <scope>NUCLEOTIDE SEQUENCE [LARGE SCALE GENOMIC DNA]</scope>
    <source>
        <strain evidence="3 4">M91</strain>
    </source>
</reference>
<dbReference type="CDD" id="cd00093">
    <property type="entry name" value="HTH_XRE"/>
    <property type="match status" value="1"/>
</dbReference>
<dbReference type="Gene3D" id="1.10.260.40">
    <property type="entry name" value="lambda repressor-like DNA-binding domains"/>
    <property type="match status" value="1"/>
</dbReference>
<protein>
    <submittedName>
        <fullName evidence="3">Helix-turn-helix transcriptional regulator</fullName>
    </submittedName>
</protein>
<comment type="caution">
    <text evidence="3">The sequence shown here is derived from an EMBL/GenBank/DDBJ whole genome shotgun (WGS) entry which is preliminary data.</text>
</comment>
<accession>A0A554VNB1</accession>
<gene>
    <name evidence="3" type="ORF">FOF46_07500</name>
</gene>
<feature type="domain" description="HTH cro/C1-type" evidence="2">
    <location>
        <begin position="7"/>
        <end position="61"/>
    </location>
</feature>
<dbReference type="Proteomes" id="UP000318833">
    <property type="component" value="Unassembled WGS sequence"/>
</dbReference>
<evidence type="ECO:0000313" key="4">
    <source>
        <dbReference type="Proteomes" id="UP000318833"/>
    </source>
</evidence>
<dbReference type="SUPFAM" id="SSF47413">
    <property type="entry name" value="lambda repressor-like DNA-binding domains"/>
    <property type="match status" value="1"/>
</dbReference>
<dbReference type="RefSeq" id="WP_143916024.1">
    <property type="nucleotide sequence ID" value="NZ_CANMIK010000028.1"/>
</dbReference>
<dbReference type="PROSITE" id="PS50943">
    <property type="entry name" value="HTH_CROC1"/>
    <property type="match status" value="1"/>
</dbReference>
<organism evidence="3 4">
    <name type="scientific">Aquimarina algiphila</name>
    <dbReference type="NCBI Taxonomy" id="2047982"/>
    <lineage>
        <taxon>Bacteria</taxon>
        <taxon>Pseudomonadati</taxon>
        <taxon>Bacteroidota</taxon>
        <taxon>Flavobacteriia</taxon>
        <taxon>Flavobacteriales</taxon>
        <taxon>Flavobacteriaceae</taxon>
        <taxon>Aquimarina</taxon>
    </lineage>
</organism>
<dbReference type="Pfam" id="PF01381">
    <property type="entry name" value="HTH_3"/>
    <property type="match status" value="1"/>
</dbReference>
<dbReference type="InterPro" id="IPR001387">
    <property type="entry name" value="Cro/C1-type_HTH"/>
</dbReference>
<dbReference type="OrthoDB" id="881869at2"/>
<dbReference type="AlphaFoldDB" id="A0A554VNB1"/>
<dbReference type="GO" id="GO:0003677">
    <property type="term" value="F:DNA binding"/>
    <property type="evidence" value="ECO:0007669"/>
    <property type="project" value="UniProtKB-KW"/>
</dbReference>
<dbReference type="PANTHER" id="PTHR46558:SF11">
    <property type="entry name" value="HTH-TYPE TRANSCRIPTIONAL REGULATOR XRE"/>
    <property type="match status" value="1"/>
</dbReference>
<proteinExistence type="predicted"/>
<evidence type="ECO:0000313" key="3">
    <source>
        <dbReference type="EMBL" id="TSE09851.1"/>
    </source>
</evidence>
<dbReference type="SMART" id="SM00530">
    <property type="entry name" value="HTH_XRE"/>
    <property type="match status" value="1"/>
</dbReference>
<sequence>MTIGEHILILRKKHNLSQSALGKKVDTSGDIIGRYERDIMMPSIEVIMKIADALNVSIDFLVGKTTLELDSNVLKRVEEVSKLNDEEKDKIFMVIDALILDFKAKRAYS</sequence>
<dbReference type="InterPro" id="IPR010982">
    <property type="entry name" value="Lambda_DNA-bd_dom_sf"/>
</dbReference>
<evidence type="ECO:0000259" key="2">
    <source>
        <dbReference type="PROSITE" id="PS50943"/>
    </source>
</evidence>